<sequence length="150" mass="16277">MPMMKLSTYLLGCLTIRQLTNGVVLQQETGSSGFFGTQRDLDQGNEVFSEYDMMSGIVYPHDQPYGPVLPDRTCPTIHGVKQYPVIHPTDTEVRVCMPFSPCPAAPAKGNVTLDGSLCLILCGKDADCQPGAFCYFTGVAHVCAFNYTVG</sequence>
<gene>
    <name evidence="2" type="ORF">FOL46_007480</name>
</gene>
<keyword evidence="1" id="KW-0732">Signal</keyword>
<evidence type="ECO:0000313" key="2">
    <source>
        <dbReference type="EMBL" id="KAF4673320.1"/>
    </source>
</evidence>
<comment type="caution">
    <text evidence="2">The sequence shown here is derived from an EMBL/GenBank/DDBJ whole genome shotgun (WGS) entry which is preliminary data.</text>
</comment>
<dbReference type="AlphaFoldDB" id="A0A7J6MQ26"/>
<dbReference type="EMBL" id="JABANN010000053">
    <property type="protein sequence ID" value="KAF4673320.1"/>
    <property type="molecule type" value="Genomic_DNA"/>
</dbReference>
<proteinExistence type="predicted"/>
<evidence type="ECO:0000256" key="1">
    <source>
        <dbReference type="SAM" id="SignalP"/>
    </source>
</evidence>
<name>A0A7J6MQ26_PEROL</name>
<organism evidence="2 3">
    <name type="scientific">Perkinsus olseni</name>
    <name type="common">Perkinsus atlanticus</name>
    <dbReference type="NCBI Taxonomy" id="32597"/>
    <lineage>
        <taxon>Eukaryota</taxon>
        <taxon>Sar</taxon>
        <taxon>Alveolata</taxon>
        <taxon>Perkinsozoa</taxon>
        <taxon>Perkinsea</taxon>
        <taxon>Perkinsida</taxon>
        <taxon>Perkinsidae</taxon>
        <taxon>Perkinsus</taxon>
    </lineage>
</organism>
<protein>
    <submittedName>
        <fullName evidence="2">Uncharacterized protein</fullName>
    </submittedName>
</protein>
<reference evidence="2 3" key="1">
    <citation type="submission" date="2020-04" db="EMBL/GenBank/DDBJ databases">
        <title>Perkinsus olseni comparative genomics.</title>
        <authorList>
            <person name="Bogema D.R."/>
        </authorList>
    </citation>
    <scope>NUCLEOTIDE SEQUENCE [LARGE SCALE GENOMIC DNA]</scope>
    <source>
        <strain evidence="2">ATCC PRA-31</strain>
    </source>
</reference>
<dbReference type="Proteomes" id="UP000572268">
    <property type="component" value="Unassembled WGS sequence"/>
</dbReference>
<accession>A0A7J6MQ26</accession>
<feature type="chain" id="PRO_5029793292" evidence="1">
    <location>
        <begin position="23"/>
        <end position="150"/>
    </location>
</feature>
<evidence type="ECO:0000313" key="3">
    <source>
        <dbReference type="Proteomes" id="UP000572268"/>
    </source>
</evidence>
<feature type="signal peptide" evidence="1">
    <location>
        <begin position="1"/>
        <end position="22"/>
    </location>
</feature>